<feature type="compositionally biased region" description="Low complexity" evidence="1">
    <location>
        <begin position="84"/>
        <end position="97"/>
    </location>
</feature>
<proteinExistence type="predicted"/>
<feature type="compositionally biased region" description="Polar residues" evidence="1">
    <location>
        <begin position="175"/>
        <end position="190"/>
    </location>
</feature>
<evidence type="ECO:0000313" key="3">
    <source>
        <dbReference type="Proteomes" id="UP000799324"/>
    </source>
</evidence>
<protein>
    <submittedName>
        <fullName evidence="2">Uncharacterized protein</fullName>
    </submittedName>
</protein>
<evidence type="ECO:0000313" key="2">
    <source>
        <dbReference type="EMBL" id="KAF2654299.1"/>
    </source>
</evidence>
<dbReference type="Proteomes" id="UP000799324">
    <property type="component" value="Unassembled WGS sequence"/>
</dbReference>
<evidence type="ECO:0000256" key="1">
    <source>
        <dbReference type="SAM" id="MobiDB-lite"/>
    </source>
</evidence>
<feature type="compositionally biased region" description="Basic and acidic residues" evidence="1">
    <location>
        <begin position="26"/>
        <end position="48"/>
    </location>
</feature>
<feature type="compositionally biased region" description="Low complexity" evidence="1">
    <location>
        <begin position="111"/>
        <end position="131"/>
    </location>
</feature>
<gene>
    <name evidence="2" type="ORF">K491DRAFT_717235</name>
</gene>
<dbReference type="AlphaFoldDB" id="A0A6A6T2J9"/>
<feature type="compositionally biased region" description="Polar residues" evidence="1">
    <location>
        <begin position="49"/>
        <end position="69"/>
    </location>
</feature>
<keyword evidence="3" id="KW-1185">Reference proteome</keyword>
<feature type="region of interest" description="Disordered" evidence="1">
    <location>
        <begin position="20"/>
        <end position="249"/>
    </location>
</feature>
<reference evidence="2" key="1">
    <citation type="journal article" date="2020" name="Stud. Mycol.">
        <title>101 Dothideomycetes genomes: a test case for predicting lifestyles and emergence of pathogens.</title>
        <authorList>
            <person name="Haridas S."/>
            <person name="Albert R."/>
            <person name="Binder M."/>
            <person name="Bloem J."/>
            <person name="Labutti K."/>
            <person name="Salamov A."/>
            <person name="Andreopoulos B."/>
            <person name="Baker S."/>
            <person name="Barry K."/>
            <person name="Bills G."/>
            <person name="Bluhm B."/>
            <person name="Cannon C."/>
            <person name="Castanera R."/>
            <person name="Culley D."/>
            <person name="Daum C."/>
            <person name="Ezra D."/>
            <person name="Gonzalez J."/>
            <person name="Henrissat B."/>
            <person name="Kuo A."/>
            <person name="Liang C."/>
            <person name="Lipzen A."/>
            <person name="Lutzoni F."/>
            <person name="Magnuson J."/>
            <person name="Mondo S."/>
            <person name="Nolan M."/>
            <person name="Ohm R."/>
            <person name="Pangilinan J."/>
            <person name="Park H.-J."/>
            <person name="Ramirez L."/>
            <person name="Alfaro M."/>
            <person name="Sun H."/>
            <person name="Tritt A."/>
            <person name="Yoshinaga Y."/>
            <person name="Zwiers L.-H."/>
            <person name="Turgeon B."/>
            <person name="Goodwin S."/>
            <person name="Spatafora J."/>
            <person name="Crous P."/>
            <person name="Grigoriev I."/>
        </authorList>
    </citation>
    <scope>NUCLEOTIDE SEQUENCE</scope>
    <source>
        <strain evidence="2">CBS 122681</strain>
    </source>
</reference>
<feature type="compositionally biased region" description="Polar residues" evidence="1">
    <location>
        <begin position="136"/>
        <end position="145"/>
    </location>
</feature>
<dbReference type="EMBL" id="MU004366">
    <property type="protein sequence ID" value="KAF2654299.1"/>
    <property type="molecule type" value="Genomic_DNA"/>
</dbReference>
<feature type="compositionally biased region" description="Pro residues" evidence="1">
    <location>
        <begin position="155"/>
        <end position="168"/>
    </location>
</feature>
<organism evidence="2 3">
    <name type="scientific">Lophiostoma macrostomum CBS 122681</name>
    <dbReference type="NCBI Taxonomy" id="1314788"/>
    <lineage>
        <taxon>Eukaryota</taxon>
        <taxon>Fungi</taxon>
        <taxon>Dikarya</taxon>
        <taxon>Ascomycota</taxon>
        <taxon>Pezizomycotina</taxon>
        <taxon>Dothideomycetes</taxon>
        <taxon>Pleosporomycetidae</taxon>
        <taxon>Pleosporales</taxon>
        <taxon>Lophiostomataceae</taxon>
        <taxon>Lophiostoma</taxon>
    </lineage>
</organism>
<name>A0A6A6T2J9_9PLEO</name>
<accession>A0A6A6T2J9</accession>
<sequence length="249" mass="27572">MVILGGLEIVIGGAYIAHRRHKKKRRLEEEAEERRHNTFPNEKPESFSHMEQLQLVSPFASSPSETIPPQHTAPPAQKWAYRTPQSPHHSPQSPLHPGLQPSQTFPRRRPLPQYSQSQPPPVQQFQPHIQPLGRSDSFSTLSNMPVANGYRPRDGNPPLPARAPPLPPALLAIPQSQPYSNGAFSASTSALEPHTSGPHSNHTSFFGRGQTVDDNWETYGPHSAPVRVPMGQRLDPEAGEDDPPPPYQP</sequence>
<dbReference type="OrthoDB" id="3777003at2759"/>